<name>A0AAN6XZD9_9PEZI</name>
<dbReference type="EMBL" id="MU858245">
    <property type="protein sequence ID" value="KAK4208400.1"/>
    <property type="molecule type" value="Genomic_DNA"/>
</dbReference>
<evidence type="ECO:0000256" key="1">
    <source>
        <dbReference type="SAM" id="MobiDB-lite"/>
    </source>
</evidence>
<feature type="compositionally biased region" description="Acidic residues" evidence="1">
    <location>
        <begin position="38"/>
        <end position="52"/>
    </location>
</feature>
<evidence type="ECO:0000313" key="3">
    <source>
        <dbReference type="Proteomes" id="UP001301769"/>
    </source>
</evidence>
<proteinExistence type="predicted"/>
<feature type="region of interest" description="Disordered" evidence="1">
    <location>
        <begin position="125"/>
        <end position="146"/>
    </location>
</feature>
<evidence type="ECO:0000313" key="2">
    <source>
        <dbReference type="EMBL" id="KAK4208400.1"/>
    </source>
</evidence>
<feature type="region of interest" description="Disordered" evidence="1">
    <location>
        <begin position="35"/>
        <end position="100"/>
    </location>
</feature>
<reference evidence="2" key="2">
    <citation type="submission" date="2023-05" db="EMBL/GenBank/DDBJ databases">
        <authorList>
            <consortium name="Lawrence Berkeley National Laboratory"/>
            <person name="Steindorff A."/>
            <person name="Hensen N."/>
            <person name="Bonometti L."/>
            <person name="Westerberg I."/>
            <person name="Brannstrom I.O."/>
            <person name="Guillou S."/>
            <person name="Cros-Aarteil S."/>
            <person name="Calhoun S."/>
            <person name="Haridas S."/>
            <person name="Kuo A."/>
            <person name="Mondo S."/>
            <person name="Pangilinan J."/>
            <person name="Riley R."/>
            <person name="Labutti K."/>
            <person name="Andreopoulos B."/>
            <person name="Lipzen A."/>
            <person name="Chen C."/>
            <person name="Yanf M."/>
            <person name="Daum C."/>
            <person name="Ng V."/>
            <person name="Clum A."/>
            <person name="Ohm R."/>
            <person name="Martin F."/>
            <person name="Silar P."/>
            <person name="Natvig D."/>
            <person name="Lalanne C."/>
            <person name="Gautier V."/>
            <person name="Ament-Velasquez S.L."/>
            <person name="Kruys A."/>
            <person name="Hutchinson M.I."/>
            <person name="Powell A.J."/>
            <person name="Barry K."/>
            <person name="Miller A.N."/>
            <person name="Grigoriev I.V."/>
            <person name="Debuchy R."/>
            <person name="Gladieux P."/>
            <person name="Thoren M.H."/>
            <person name="Johannesson H."/>
        </authorList>
    </citation>
    <scope>NUCLEOTIDE SEQUENCE</scope>
    <source>
        <strain evidence="2">PSN293</strain>
    </source>
</reference>
<keyword evidence="3" id="KW-1185">Reference proteome</keyword>
<comment type="caution">
    <text evidence="2">The sequence shown here is derived from an EMBL/GenBank/DDBJ whole genome shotgun (WGS) entry which is preliminary data.</text>
</comment>
<accession>A0AAN6XZD9</accession>
<dbReference type="AlphaFoldDB" id="A0AAN6XZD9"/>
<reference evidence="2" key="1">
    <citation type="journal article" date="2023" name="Mol. Phylogenet. Evol.">
        <title>Genome-scale phylogeny and comparative genomics of the fungal order Sordariales.</title>
        <authorList>
            <person name="Hensen N."/>
            <person name="Bonometti L."/>
            <person name="Westerberg I."/>
            <person name="Brannstrom I.O."/>
            <person name="Guillou S."/>
            <person name="Cros-Aarteil S."/>
            <person name="Calhoun S."/>
            <person name="Haridas S."/>
            <person name="Kuo A."/>
            <person name="Mondo S."/>
            <person name="Pangilinan J."/>
            <person name="Riley R."/>
            <person name="LaButti K."/>
            <person name="Andreopoulos B."/>
            <person name="Lipzen A."/>
            <person name="Chen C."/>
            <person name="Yan M."/>
            <person name="Daum C."/>
            <person name="Ng V."/>
            <person name="Clum A."/>
            <person name="Steindorff A."/>
            <person name="Ohm R.A."/>
            <person name="Martin F."/>
            <person name="Silar P."/>
            <person name="Natvig D.O."/>
            <person name="Lalanne C."/>
            <person name="Gautier V."/>
            <person name="Ament-Velasquez S.L."/>
            <person name="Kruys A."/>
            <person name="Hutchinson M.I."/>
            <person name="Powell A.J."/>
            <person name="Barry K."/>
            <person name="Miller A.N."/>
            <person name="Grigoriev I.V."/>
            <person name="Debuchy R."/>
            <person name="Gladieux P."/>
            <person name="Hiltunen Thoren M."/>
            <person name="Johannesson H."/>
        </authorList>
    </citation>
    <scope>NUCLEOTIDE SEQUENCE</scope>
    <source>
        <strain evidence="2">PSN293</strain>
    </source>
</reference>
<protein>
    <submittedName>
        <fullName evidence="2">Uncharacterized protein</fullName>
    </submittedName>
</protein>
<gene>
    <name evidence="2" type="ORF">QBC37DRAFT_379122</name>
</gene>
<dbReference type="Proteomes" id="UP001301769">
    <property type="component" value="Unassembled WGS sequence"/>
</dbReference>
<organism evidence="2 3">
    <name type="scientific">Rhypophila decipiens</name>
    <dbReference type="NCBI Taxonomy" id="261697"/>
    <lineage>
        <taxon>Eukaryota</taxon>
        <taxon>Fungi</taxon>
        <taxon>Dikarya</taxon>
        <taxon>Ascomycota</taxon>
        <taxon>Pezizomycotina</taxon>
        <taxon>Sordariomycetes</taxon>
        <taxon>Sordariomycetidae</taxon>
        <taxon>Sordariales</taxon>
        <taxon>Naviculisporaceae</taxon>
        <taxon>Rhypophila</taxon>
    </lineage>
</organism>
<sequence>MNTFPPPGNQFAPSIRTISTTQRFYKLNLQHVPIIADDGSDDGGEDEKDEGDNDARKPICQGNQIYKDYEGGKLPNVKDNSGPQQPVCMKADGSPGSPARINREKLYKSVSGYFKELVDKKWVIKEGGPTPKAPVLEGQAQNGMSM</sequence>